<dbReference type="Proteomes" id="UP000515570">
    <property type="component" value="Chromosome"/>
</dbReference>
<evidence type="ECO:0000313" key="3">
    <source>
        <dbReference type="EMBL" id="QMV85905.1"/>
    </source>
</evidence>
<proteinExistence type="predicted"/>
<sequence>MRGAHTRLSAVLSTAIAITFFTLSLTSCTNGADTAPRKGETTTTVSADTAPIDAQTPATFNPKDPNFRLFDPCTELDDEVFKKAGLGKRSRFENMPGVDFRVCTFTTGDDSKYFGTVSWAVSSFVDG</sequence>
<dbReference type="EMBL" id="CP059833">
    <property type="protein sequence ID" value="QMV85905.1"/>
    <property type="molecule type" value="Genomic_DNA"/>
</dbReference>
<dbReference type="PROSITE" id="PS51257">
    <property type="entry name" value="PROKAR_LIPOPROTEIN"/>
    <property type="match status" value="1"/>
</dbReference>
<keyword evidence="4" id="KW-1185">Reference proteome</keyword>
<feature type="chain" id="PRO_5038363985" evidence="2">
    <location>
        <begin position="32"/>
        <end position="127"/>
    </location>
</feature>
<evidence type="ECO:0000313" key="4">
    <source>
        <dbReference type="Proteomes" id="UP000515570"/>
    </source>
</evidence>
<accession>A0A7G5FH14</accession>
<dbReference type="InterPro" id="IPR024520">
    <property type="entry name" value="DUF3558"/>
</dbReference>
<reference evidence="3 4" key="1">
    <citation type="submission" date="2020-07" db="EMBL/GenBank/DDBJ databases">
        <title>non toxigenic Corynebacterium sp. nov from a clinical source.</title>
        <authorList>
            <person name="Bernier A.-M."/>
            <person name="Bernard K."/>
        </authorList>
    </citation>
    <scope>NUCLEOTIDE SEQUENCE [LARGE SCALE GENOMIC DNA]</scope>
    <source>
        <strain evidence="4">NML 93-0612</strain>
    </source>
</reference>
<evidence type="ECO:0000256" key="1">
    <source>
        <dbReference type="SAM" id="MobiDB-lite"/>
    </source>
</evidence>
<keyword evidence="2" id="KW-0732">Signal</keyword>
<dbReference type="Pfam" id="PF12079">
    <property type="entry name" value="DUF3558"/>
    <property type="match status" value="1"/>
</dbReference>
<gene>
    <name evidence="3" type="ORF">HW450_04070</name>
</gene>
<feature type="signal peptide" evidence="2">
    <location>
        <begin position="1"/>
        <end position="31"/>
    </location>
</feature>
<dbReference type="RefSeq" id="WP_182386721.1">
    <property type="nucleotide sequence ID" value="NZ_CP059833.1"/>
</dbReference>
<name>A0A7G5FH14_9CORY</name>
<feature type="region of interest" description="Disordered" evidence="1">
    <location>
        <begin position="31"/>
        <end position="61"/>
    </location>
</feature>
<dbReference type="AlphaFoldDB" id="A0A7G5FH14"/>
<protein>
    <submittedName>
        <fullName evidence="3">DUF3558 family protein</fullName>
    </submittedName>
</protein>
<evidence type="ECO:0000256" key="2">
    <source>
        <dbReference type="SAM" id="SignalP"/>
    </source>
</evidence>
<organism evidence="3 4">
    <name type="scientific">Corynebacterium hindlerae</name>
    <dbReference type="NCBI Taxonomy" id="699041"/>
    <lineage>
        <taxon>Bacteria</taxon>
        <taxon>Bacillati</taxon>
        <taxon>Actinomycetota</taxon>
        <taxon>Actinomycetes</taxon>
        <taxon>Mycobacteriales</taxon>
        <taxon>Corynebacteriaceae</taxon>
        <taxon>Corynebacterium</taxon>
    </lineage>
</organism>